<evidence type="ECO:0000256" key="1">
    <source>
        <dbReference type="SAM" id="MobiDB-lite"/>
    </source>
</evidence>
<feature type="compositionally biased region" description="Polar residues" evidence="1">
    <location>
        <begin position="170"/>
        <end position="188"/>
    </location>
</feature>
<evidence type="ECO:0000313" key="2">
    <source>
        <dbReference type="EMBL" id="GCC17851.1"/>
    </source>
</evidence>
<keyword evidence="3" id="KW-1185">Reference proteome</keyword>
<proteinExistence type="predicted"/>
<feature type="region of interest" description="Disordered" evidence="1">
    <location>
        <begin position="40"/>
        <end position="78"/>
    </location>
</feature>
<dbReference type="Proteomes" id="UP000287033">
    <property type="component" value="Unassembled WGS sequence"/>
</dbReference>
<sequence>MAQSPDHTSPSLLASPGPVSSLHWLQSPFCNGRSLQALSDPVSRLHQAQSPYRTRPSHETPLGQVSRPYKPQFPDCTSPRLHDGACPISFAHQSRGQDQYPDCTSLHHQIAMSQAFRLHWAKSSDRNSPVSILEQPNSPLSREYQPQSPDHIGKVSIPHQAQCQGHIEPNLQTIIAQSPDRTSPNHQTAPGPAPRMHRAQSPDGT</sequence>
<protein>
    <submittedName>
        <fullName evidence="2">Uncharacterized protein</fullName>
    </submittedName>
</protein>
<organism evidence="2 3">
    <name type="scientific">Chiloscyllium punctatum</name>
    <name type="common">Brownbanded bambooshark</name>
    <name type="synonym">Hemiscyllium punctatum</name>
    <dbReference type="NCBI Taxonomy" id="137246"/>
    <lineage>
        <taxon>Eukaryota</taxon>
        <taxon>Metazoa</taxon>
        <taxon>Chordata</taxon>
        <taxon>Craniata</taxon>
        <taxon>Vertebrata</taxon>
        <taxon>Chondrichthyes</taxon>
        <taxon>Elasmobranchii</taxon>
        <taxon>Galeomorphii</taxon>
        <taxon>Galeoidea</taxon>
        <taxon>Orectolobiformes</taxon>
        <taxon>Hemiscylliidae</taxon>
        <taxon>Chiloscyllium</taxon>
    </lineage>
</organism>
<accession>A0A401RI89</accession>
<feature type="compositionally biased region" description="Polar residues" evidence="1">
    <location>
        <begin position="127"/>
        <end position="148"/>
    </location>
</feature>
<comment type="caution">
    <text evidence="2">The sequence shown here is derived from an EMBL/GenBank/DDBJ whole genome shotgun (WGS) entry which is preliminary data.</text>
</comment>
<dbReference type="EMBL" id="BEZZ01005643">
    <property type="protein sequence ID" value="GCC17851.1"/>
    <property type="molecule type" value="Genomic_DNA"/>
</dbReference>
<name>A0A401RI89_CHIPU</name>
<evidence type="ECO:0000313" key="3">
    <source>
        <dbReference type="Proteomes" id="UP000287033"/>
    </source>
</evidence>
<feature type="region of interest" description="Disordered" evidence="1">
    <location>
        <begin position="127"/>
        <end position="205"/>
    </location>
</feature>
<gene>
    <name evidence="2" type="ORF">chiPu_0022042</name>
</gene>
<dbReference type="AlphaFoldDB" id="A0A401RI89"/>
<reference evidence="2 3" key="1">
    <citation type="journal article" date="2018" name="Nat. Ecol. Evol.">
        <title>Shark genomes provide insights into elasmobranch evolution and the origin of vertebrates.</title>
        <authorList>
            <person name="Hara Y"/>
            <person name="Yamaguchi K"/>
            <person name="Onimaru K"/>
            <person name="Kadota M"/>
            <person name="Koyanagi M"/>
            <person name="Keeley SD"/>
            <person name="Tatsumi K"/>
            <person name="Tanaka K"/>
            <person name="Motone F"/>
            <person name="Kageyama Y"/>
            <person name="Nozu R"/>
            <person name="Adachi N"/>
            <person name="Nishimura O"/>
            <person name="Nakagawa R"/>
            <person name="Tanegashima C"/>
            <person name="Kiyatake I"/>
            <person name="Matsumoto R"/>
            <person name="Murakumo K"/>
            <person name="Nishida K"/>
            <person name="Terakita A"/>
            <person name="Kuratani S"/>
            <person name="Sato K"/>
            <person name="Hyodo S Kuraku.S."/>
        </authorList>
    </citation>
    <scope>NUCLEOTIDE SEQUENCE [LARGE SCALE GENOMIC DNA]</scope>
</reference>